<keyword evidence="3" id="KW-1185">Reference proteome</keyword>
<name>A0A8J3Z5Z7_9ACTN</name>
<dbReference type="AlphaFoldDB" id="A0A8J3Z5Z7"/>
<dbReference type="InterPro" id="IPR036689">
    <property type="entry name" value="ESAT-6-like_sf"/>
</dbReference>
<comment type="caution">
    <text evidence="2">The sequence shown here is derived from an EMBL/GenBank/DDBJ whole genome shotgun (WGS) entry which is preliminary data.</text>
</comment>
<proteinExistence type="predicted"/>
<evidence type="ECO:0000313" key="3">
    <source>
        <dbReference type="Proteomes" id="UP000612585"/>
    </source>
</evidence>
<accession>A0A8J3Z5Z7</accession>
<sequence length="405" mass="40626">MADGPTWDQIVDRVCVASNYLCLQRAAGHWQNVFGLPQVEGGPEQRPGQLNQLRRALQKLQIQSGTNWHGTGAAAFQQHVKELIGAVGAIQNQYQGLQRAASESATHLKTAVENIHVPLNRYEEVVAAQEAFHAGVPWFVRPFALDLALYRRWPETYNAFQRWFSLGEQHAQEVYRQLVSDYGADRKLIPPGEPVPVPGVRSGPDGANGPGATAGPGAGRTAGPDARGLDGLGGPGLSPGGLQTPVSTAGLNAPTAPSSTPLPDLSTTTPPELPGTSGELPGFGDPDTSGLAGIGGLGAGGGLGGGVGGVGGGAGLGPVGAVPGSATSGFGAPGSAARGLGAPGAGGGSAALGGMGMYPPMMPMGGHGAGGAQGNNTDGFLQEDEVKAMFGFDSADVVGGGVLDA</sequence>
<organism evidence="2 3">
    <name type="scientific">Virgisporangium aurantiacum</name>
    <dbReference type="NCBI Taxonomy" id="175570"/>
    <lineage>
        <taxon>Bacteria</taxon>
        <taxon>Bacillati</taxon>
        <taxon>Actinomycetota</taxon>
        <taxon>Actinomycetes</taxon>
        <taxon>Micromonosporales</taxon>
        <taxon>Micromonosporaceae</taxon>
        <taxon>Virgisporangium</taxon>
    </lineage>
</organism>
<gene>
    <name evidence="2" type="ORF">Vau01_034060</name>
</gene>
<dbReference type="RefSeq" id="WP_203993328.1">
    <property type="nucleotide sequence ID" value="NZ_BOPG01000022.1"/>
</dbReference>
<feature type="compositionally biased region" description="Gly residues" evidence="1">
    <location>
        <begin position="230"/>
        <end position="239"/>
    </location>
</feature>
<feature type="compositionally biased region" description="Gly residues" evidence="1">
    <location>
        <begin position="206"/>
        <end position="220"/>
    </location>
</feature>
<feature type="region of interest" description="Disordered" evidence="1">
    <location>
        <begin position="187"/>
        <end position="291"/>
    </location>
</feature>
<dbReference type="Proteomes" id="UP000612585">
    <property type="component" value="Unassembled WGS sequence"/>
</dbReference>
<protein>
    <submittedName>
        <fullName evidence="2">Uncharacterized protein</fullName>
    </submittedName>
</protein>
<evidence type="ECO:0000313" key="2">
    <source>
        <dbReference type="EMBL" id="GIJ55890.1"/>
    </source>
</evidence>
<dbReference type="SUPFAM" id="SSF140453">
    <property type="entry name" value="EsxAB dimer-like"/>
    <property type="match status" value="1"/>
</dbReference>
<reference evidence="2" key="1">
    <citation type="submission" date="2021-01" db="EMBL/GenBank/DDBJ databases">
        <title>Whole genome shotgun sequence of Virgisporangium aurantiacum NBRC 16421.</title>
        <authorList>
            <person name="Komaki H."/>
            <person name="Tamura T."/>
        </authorList>
    </citation>
    <scope>NUCLEOTIDE SEQUENCE</scope>
    <source>
        <strain evidence="2">NBRC 16421</strain>
    </source>
</reference>
<evidence type="ECO:0000256" key="1">
    <source>
        <dbReference type="SAM" id="MobiDB-lite"/>
    </source>
</evidence>
<dbReference type="EMBL" id="BOPG01000022">
    <property type="protein sequence ID" value="GIJ55890.1"/>
    <property type="molecule type" value="Genomic_DNA"/>
</dbReference>
<feature type="compositionally biased region" description="Low complexity" evidence="1">
    <location>
        <begin position="254"/>
        <end position="270"/>
    </location>
</feature>